<dbReference type="InterPro" id="IPR002125">
    <property type="entry name" value="CMP_dCMP_dom"/>
</dbReference>
<dbReference type="EMBL" id="VENC01000009">
    <property type="protein sequence ID" value="MTI98848.1"/>
    <property type="molecule type" value="Genomic_DNA"/>
</dbReference>
<protein>
    <submittedName>
        <fullName evidence="2">Nucleoside deaminase</fullName>
    </submittedName>
</protein>
<dbReference type="PROSITE" id="PS51747">
    <property type="entry name" value="CYT_DCMP_DEAMINASES_2"/>
    <property type="match status" value="1"/>
</dbReference>
<dbReference type="Pfam" id="PF00383">
    <property type="entry name" value="dCMP_cyt_deam_1"/>
    <property type="match status" value="1"/>
</dbReference>
<comment type="caution">
    <text evidence="2">The sequence shown here is derived from an EMBL/GenBank/DDBJ whole genome shotgun (WGS) entry which is preliminary data.</text>
</comment>
<organism evidence="2 3">
    <name type="scientific">Marinobacter adhaerens</name>
    <dbReference type="NCBI Taxonomy" id="1033846"/>
    <lineage>
        <taxon>Bacteria</taxon>
        <taxon>Pseudomonadati</taxon>
        <taxon>Pseudomonadota</taxon>
        <taxon>Gammaproteobacteria</taxon>
        <taxon>Pseudomonadales</taxon>
        <taxon>Marinobacteraceae</taxon>
        <taxon>Marinobacter</taxon>
    </lineage>
</organism>
<dbReference type="Gene3D" id="3.40.140.10">
    <property type="entry name" value="Cytidine Deaminase, domain 2"/>
    <property type="match status" value="1"/>
</dbReference>
<dbReference type="InterPro" id="IPR016193">
    <property type="entry name" value="Cytidine_deaminase-like"/>
</dbReference>
<dbReference type="GO" id="GO:0006152">
    <property type="term" value="P:purine nucleoside catabolic process"/>
    <property type="evidence" value="ECO:0007669"/>
    <property type="project" value="TreeGrafter"/>
</dbReference>
<reference evidence="2 3" key="1">
    <citation type="submission" date="2019-06" db="EMBL/GenBank/DDBJ databases">
        <title>Enrichment of Autotrophic Halophilic Microorganisms from Red Sea Brine Pool Using Microbial Electrosynthesis System.</title>
        <authorList>
            <person name="Alqahtani M.F."/>
            <person name="Bajracharya S."/>
            <person name="Katuri K.P."/>
            <person name="Ali M."/>
            <person name="Saikaly P.E."/>
        </authorList>
    </citation>
    <scope>NUCLEOTIDE SEQUENCE [LARGE SCALE GENOMIC DNA]</scope>
    <source>
        <strain evidence="2">MES15</strain>
    </source>
</reference>
<accession>A0A844I430</accession>
<gene>
    <name evidence="2" type="ORF">FH752_09525</name>
</gene>
<dbReference type="AlphaFoldDB" id="A0A844I430"/>
<evidence type="ECO:0000259" key="1">
    <source>
        <dbReference type="PROSITE" id="PS51747"/>
    </source>
</evidence>
<evidence type="ECO:0000313" key="2">
    <source>
        <dbReference type="EMBL" id="MTI98848.1"/>
    </source>
</evidence>
<dbReference type="PANTHER" id="PTHR11079">
    <property type="entry name" value="CYTOSINE DEAMINASE FAMILY MEMBER"/>
    <property type="match status" value="1"/>
</dbReference>
<feature type="domain" description="CMP/dCMP-type deaminase" evidence="1">
    <location>
        <begin position="44"/>
        <end position="167"/>
    </location>
</feature>
<dbReference type="Proteomes" id="UP000431462">
    <property type="component" value="Unassembled WGS sequence"/>
</dbReference>
<name>A0A844I430_9GAMM</name>
<sequence>MKRSIPTLAASIVEVARTVSFANQAGVILNNEERSNVSHPQTEDSDKAYLQQAIQLAVDSVGDGGAPFGAVVVHNGSVVARAGNRAKQECDPTAHAEVAAIRMAGKMLGNAHMPEATLYASCEPCPMCLAAAHWARIPRIVFAASQETANWAGFADGNIAEQLYGQIHPVRPKELGLTQIELEDSAAPFRAWLKKNDRSSD</sequence>
<dbReference type="PANTHER" id="PTHR11079:SF161">
    <property type="entry name" value="CMP_DCMP-TYPE DEAMINASE DOMAIN-CONTAINING PROTEIN"/>
    <property type="match status" value="1"/>
</dbReference>
<proteinExistence type="predicted"/>
<evidence type="ECO:0000313" key="3">
    <source>
        <dbReference type="Proteomes" id="UP000431462"/>
    </source>
</evidence>
<dbReference type="GO" id="GO:0047974">
    <property type="term" value="F:guanosine deaminase activity"/>
    <property type="evidence" value="ECO:0007669"/>
    <property type="project" value="TreeGrafter"/>
</dbReference>
<dbReference type="CDD" id="cd01285">
    <property type="entry name" value="nucleoside_deaminase"/>
    <property type="match status" value="1"/>
</dbReference>
<dbReference type="SUPFAM" id="SSF53927">
    <property type="entry name" value="Cytidine deaminase-like"/>
    <property type="match status" value="1"/>
</dbReference>